<evidence type="ECO:0008006" key="4">
    <source>
        <dbReference type="Google" id="ProtNLM"/>
    </source>
</evidence>
<keyword evidence="3" id="KW-1185">Reference proteome</keyword>
<accession>A0A021VTH9</accession>
<dbReference type="OrthoDB" id="1494132at2"/>
<comment type="caution">
    <text evidence="2">The sequence shown here is derived from an EMBL/GenBank/DDBJ whole genome shotgun (WGS) entry which is preliminary data.</text>
</comment>
<dbReference type="Pfam" id="PF02675">
    <property type="entry name" value="AdoMet_dc"/>
    <property type="match status" value="1"/>
</dbReference>
<gene>
    <name evidence="2" type="ORF">N866_10610</name>
</gene>
<dbReference type="EMBL" id="AXCW01000031">
    <property type="protein sequence ID" value="EYR64466.1"/>
    <property type="molecule type" value="Genomic_DNA"/>
</dbReference>
<dbReference type="AlphaFoldDB" id="A0A021VTH9"/>
<organism evidence="2 3">
    <name type="scientific">Actinotalea ferrariae CF5-4</name>
    <dbReference type="NCBI Taxonomy" id="948458"/>
    <lineage>
        <taxon>Bacteria</taxon>
        <taxon>Bacillati</taxon>
        <taxon>Actinomycetota</taxon>
        <taxon>Actinomycetes</taxon>
        <taxon>Micrococcales</taxon>
        <taxon>Cellulomonadaceae</taxon>
        <taxon>Actinotalea</taxon>
    </lineage>
</organism>
<protein>
    <recommendedName>
        <fullName evidence="4">S-adenosylmethionine decarboxylase</fullName>
    </recommendedName>
</protein>
<evidence type="ECO:0000313" key="2">
    <source>
        <dbReference type="EMBL" id="EYR64466.1"/>
    </source>
</evidence>
<dbReference type="RefSeq" id="WP_034223282.1">
    <property type="nucleotide sequence ID" value="NZ_AXCW01000031.1"/>
</dbReference>
<comment type="cofactor">
    <cofactor evidence="1">
        <name>pyruvate</name>
        <dbReference type="ChEBI" id="CHEBI:15361"/>
    </cofactor>
</comment>
<dbReference type="GO" id="GO:0004014">
    <property type="term" value="F:adenosylmethionine decarboxylase activity"/>
    <property type="evidence" value="ECO:0007669"/>
    <property type="project" value="InterPro"/>
</dbReference>
<evidence type="ECO:0000313" key="3">
    <source>
        <dbReference type="Proteomes" id="UP000019753"/>
    </source>
</evidence>
<sequence length="113" mass="12919">MRDLAPEICRQRVVVEGLCTEPIGEQSIKDYLSELSKAIDMITLLEPVTHQSPLYGWAGWIHWETSGAHFYAWDVPRLFFSVDVYACKPFSAAAVVDLTREWFGATEIVHKEF</sequence>
<dbReference type="Gene3D" id="3.60.90.10">
    <property type="entry name" value="S-adenosylmethionine decarboxylase"/>
    <property type="match status" value="1"/>
</dbReference>
<name>A0A021VTH9_9CELL</name>
<proteinExistence type="predicted"/>
<evidence type="ECO:0000256" key="1">
    <source>
        <dbReference type="ARBA" id="ARBA00001928"/>
    </source>
</evidence>
<dbReference type="GO" id="GO:0008295">
    <property type="term" value="P:spermidine biosynthetic process"/>
    <property type="evidence" value="ECO:0007669"/>
    <property type="project" value="InterPro"/>
</dbReference>
<dbReference type="Proteomes" id="UP000019753">
    <property type="component" value="Unassembled WGS sequence"/>
</dbReference>
<reference evidence="2 3" key="1">
    <citation type="submission" date="2014-01" db="EMBL/GenBank/DDBJ databases">
        <title>Actinotalea ferrariae CF5-4.</title>
        <authorList>
            <person name="Chen F."/>
            <person name="Li Y."/>
            <person name="Wang G."/>
        </authorList>
    </citation>
    <scope>NUCLEOTIDE SEQUENCE [LARGE SCALE GENOMIC DNA]</scope>
    <source>
        <strain evidence="2 3">CF5-4</strain>
    </source>
</reference>
<dbReference type="InterPro" id="IPR003826">
    <property type="entry name" value="AdoMetDC_fam_prok"/>
</dbReference>